<dbReference type="PANTHER" id="PTHR11019:SF159">
    <property type="entry name" value="TRANSCRIPTIONAL REGULATOR-RELATED"/>
    <property type="match status" value="1"/>
</dbReference>
<accession>A0A369TH34</accession>
<sequence>MSAIGQPVPAFDESRLNVPRALVAYAGDYPAGHRTGRHHHRRHQFVHAIGGVMTVDTEVGRWVVPPNFGVWVPAGMPHELTMHGKVALRTLYIEPAAQTDFGQACGVRQVPPLLRELILRAMKLPSLYDKTGKDGRLVAILLDEVADSPEAPLHLPWPEDARAARVAGALQDSPEDGRTLTQWARRVGAGERTLARLFARETGLGFRAWRRRLRLLHALRRLAEGTAVTTIALDCGYQSVSAFVATFRREFGVSPGRYLTNIEKSGS</sequence>
<gene>
    <name evidence="7" type="ORF">DRB17_00435</name>
</gene>
<dbReference type="Proteomes" id="UP000253941">
    <property type="component" value="Unassembled WGS sequence"/>
</dbReference>
<evidence type="ECO:0000256" key="3">
    <source>
        <dbReference type="ARBA" id="ARBA00023125"/>
    </source>
</evidence>
<dbReference type="PRINTS" id="PR00032">
    <property type="entry name" value="HTHARAC"/>
</dbReference>
<evidence type="ECO:0000256" key="2">
    <source>
        <dbReference type="ARBA" id="ARBA00023015"/>
    </source>
</evidence>
<evidence type="ECO:0000259" key="6">
    <source>
        <dbReference type="PROSITE" id="PS01124"/>
    </source>
</evidence>
<dbReference type="PANTHER" id="PTHR11019">
    <property type="entry name" value="HTH-TYPE TRANSCRIPTIONAL REGULATOR NIMR"/>
    <property type="match status" value="1"/>
</dbReference>
<proteinExistence type="predicted"/>
<dbReference type="InterPro" id="IPR014710">
    <property type="entry name" value="RmlC-like_jellyroll"/>
</dbReference>
<dbReference type="RefSeq" id="WP_114580198.1">
    <property type="nucleotide sequence ID" value="NZ_QPMH01000001.1"/>
</dbReference>
<dbReference type="EMBL" id="QPMH01000001">
    <property type="protein sequence ID" value="RDD63685.1"/>
    <property type="molecule type" value="Genomic_DNA"/>
</dbReference>
<dbReference type="AlphaFoldDB" id="A0A369TH34"/>
<dbReference type="Pfam" id="PF12833">
    <property type="entry name" value="HTH_18"/>
    <property type="match status" value="1"/>
</dbReference>
<dbReference type="PROSITE" id="PS01124">
    <property type="entry name" value="HTH_ARAC_FAMILY_2"/>
    <property type="match status" value="1"/>
</dbReference>
<dbReference type="SUPFAM" id="SSF46689">
    <property type="entry name" value="Homeodomain-like"/>
    <property type="match status" value="1"/>
</dbReference>
<evidence type="ECO:0000256" key="4">
    <source>
        <dbReference type="ARBA" id="ARBA00023159"/>
    </source>
</evidence>
<comment type="caution">
    <text evidence="7">The sequence shown here is derived from an EMBL/GenBank/DDBJ whole genome shotgun (WGS) entry which is preliminary data.</text>
</comment>
<reference evidence="7 8" key="1">
    <citation type="submission" date="2018-07" db="EMBL/GenBank/DDBJ databases">
        <title>Venubactetium sediminum gen. nov., sp. nov., isolated from a marine solar saltern.</title>
        <authorList>
            <person name="Wang S."/>
        </authorList>
    </citation>
    <scope>NUCLEOTIDE SEQUENCE [LARGE SCALE GENOMIC DNA]</scope>
    <source>
        <strain evidence="7 8">WD2A32</strain>
    </source>
</reference>
<evidence type="ECO:0000256" key="1">
    <source>
        <dbReference type="ARBA" id="ARBA00022491"/>
    </source>
</evidence>
<keyword evidence="4" id="KW-0010">Activator</keyword>
<dbReference type="InterPro" id="IPR011051">
    <property type="entry name" value="RmlC_Cupin_sf"/>
</dbReference>
<organism evidence="7 8">
    <name type="scientific">Ferruginivarius sediminum</name>
    <dbReference type="NCBI Taxonomy" id="2661937"/>
    <lineage>
        <taxon>Bacteria</taxon>
        <taxon>Pseudomonadati</taxon>
        <taxon>Pseudomonadota</taxon>
        <taxon>Alphaproteobacteria</taxon>
        <taxon>Rhodospirillales</taxon>
        <taxon>Rhodospirillaceae</taxon>
        <taxon>Ferruginivarius</taxon>
    </lineage>
</organism>
<keyword evidence="3" id="KW-0238">DNA-binding</keyword>
<dbReference type="FunFam" id="1.10.10.60:FF:000132">
    <property type="entry name" value="AraC family transcriptional regulator"/>
    <property type="match status" value="1"/>
</dbReference>
<dbReference type="InterPro" id="IPR009057">
    <property type="entry name" value="Homeodomain-like_sf"/>
</dbReference>
<evidence type="ECO:0000313" key="7">
    <source>
        <dbReference type="EMBL" id="RDD63685.1"/>
    </source>
</evidence>
<dbReference type="Gene3D" id="2.60.120.10">
    <property type="entry name" value="Jelly Rolls"/>
    <property type="match status" value="1"/>
</dbReference>
<dbReference type="InterPro" id="IPR020449">
    <property type="entry name" value="Tscrpt_reg_AraC-type_HTH"/>
</dbReference>
<dbReference type="Gene3D" id="1.10.10.60">
    <property type="entry name" value="Homeodomain-like"/>
    <property type="match status" value="1"/>
</dbReference>
<evidence type="ECO:0000313" key="8">
    <source>
        <dbReference type="Proteomes" id="UP000253941"/>
    </source>
</evidence>
<protein>
    <submittedName>
        <fullName evidence="7">AraC family transcriptional regulator</fullName>
    </submittedName>
</protein>
<dbReference type="Pfam" id="PF02311">
    <property type="entry name" value="AraC_binding"/>
    <property type="match status" value="1"/>
</dbReference>
<evidence type="ECO:0000256" key="5">
    <source>
        <dbReference type="ARBA" id="ARBA00023163"/>
    </source>
</evidence>
<keyword evidence="8" id="KW-1185">Reference proteome</keyword>
<dbReference type="InterPro" id="IPR003313">
    <property type="entry name" value="AraC-bd"/>
</dbReference>
<dbReference type="SMART" id="SM00342">
    <property type="entry name" value="HTH_ARAC"/>
    <property type="match status" value="1"/>
</dbReference>
<keyword evidence="2" id="KW-0805">Transcription regulation</keyword>
<dbReference type="GO" id="GO:0043565">
    <property type="term" value="F:sequence-specific DNA binding"/>
    <property type="evidence" value="ECO:0007669"/>
    <property type="project" value="InterPro"/>
</dbReference>
<dbReference type="GO" id="GO:0003700">
    <property type="term" value="F:DNA-binding transcription factor activity"/>
    <property type="evidence" value="ECO:0007669"/>
    <property type="project" value="InterPro"/>
</dbReference>
<dbReference type="InterPro" id="IPR018062">
    <property type="entry name" value="HTH_AraC-typ_CS"/>
</dbReference>
<name>A0A369TH34_9PROT</name>
<feature type="domain" description="HTH araC/xylS-type" evidence="6">
    <location>
        <begin position="164"/>
        <end position="261"/>
    </location>
</feature>
<dbReference type="CDD" id="cd06124">
    <property type="entry name" value="cupin_NimR-like_N"/>
    <property type="match status" value="1"/>
</dbReference>
<keyword evidence="1" id="KW-0678">Repressor</keyword>
<keyword evidence="5" id="KW-0804">Transcription</keyword>
<dbReference type="SUPFAM" id="SSF51182">
    <property type="entry name" value="RmlC-like cupins"/>
    <property type="match status" value="1"/>
</dbReference>
<dbReference type="PROSITE" id="PS00041">
    <property type="entry name" value="HTH_ARAC_FAMILY_1"/>
    <property type="match status" value="1"/>
</dbReference>
<dbReference type="InterPro" id="IPR018060">
    <property type="entry name" value="HTH_AraC"/>
</dbReference>